<feature type="compositionally biased region" description="Acidic residues" evidence="2">
    <location>
        <begin position="655"/>
        <end position="666"/>
    </location>
</feature>
<dbReference type="PANTHER" id="PTHR11937">
    <property type="entry name" value="ACTIN"/>
    <property type="match status" value="1"/>
</dbReference>
<protein>
    <submittedName>
        <fullName evidence="3">Actin-related protein Arp4p</fullName>
    </submittedName>
</protein>
<feature type="region of interest" description="Disordered" evidence="2">
    <location>
        <begin position="635"/>
        <end position="674"/>
    </location>
</feature>
<comment type="similarity">
    <text evidence="1">Belongs to the actin family.</text>
</comment>
<evidence type="ECO:0000313" key="4">
    <source>
        <dbReference type="Proteomes" id="UP000321518"/>
    </source>
</evidence>
<proteinExistence type="inferred from homology"/>
<dbReference type="SUPFAM" id="SSF53067">
    <property type="entry name" value="Actin-like ATPase domain"/>
    <property type="match status" value="2"/>
</dbReference>
<feature type="region of interest" description="Disordered" evidence="2">
    <location>
        <begin position="555"/>
        <end position="587"/>
    </location>
</feature>
<dbReference type="PRINTS" id="PR00190">
    <property type="entry name" value="ACTIN"/>
</dbReference>
<organism evidence="3 4">
    <name type="scientific">Rhodotorula toruloides</name>
    <name type="common">Yeast</name>
    <name type="synonym">Rhodosporidium toruloides</name>
    <dbReference type="NCBI Taxonomy" id="5286"/>
    <lineage>
        <taxon>Eukaryota</taxon>
        <taxon>Fungi</taxon>
        <taxon>Dikarya</taxon>
        <taxon>Basidiomycota</taxon>
        <taxon>Pucciniomycotina</taxon>
        <taxon>Microbotryomycetes</taxon>
        <taxon>Sporidiobolales</taxon>
        <taxon>Sporidiobolaceae</taxon>
        <taxon>Rhodotorula</taxon>
    </lineage>
</organism>
<dbReference type="AlphaFoldDB" id="A0A511KH79"/>
<feature type="region of interest" description="Disordered" evidence="2">
    <location>
        <begin position="702"/>
        <end position="749"/>
    </location>
</feature>
<evidence type="ECO:0000313" key="3">
    <source>
        <dbReference type="EMBL" id="GEM09731.1"/>
    </source>
</evidence>
<dbReference type="EMBL" id="BJWK01000009">
    <property type="protein sequence ID" value="GEM09731.1"/>
    <property type="molecule type" value="Genomic_DNA"/>
</dbReference>
<reference evidence="3 4" key="1">
    <citation type="submission" date="2019-07" db="EMBL/GenBank/DDBJ databases">
        <title>Rhodotorula toruloides NBRC10032 genome sequencing.</title>
        <authorList>
            <person name="Shida Y."/>
            <person name="Takaku H."/>
            <person name="Ogasawara W."/>
            <person name="Mori K."/>
        </authorList>
    </citation>
    <scope>NUCLEOTIDE SEQUENCE [LARGE SCALE GENOMIC DNA]</scope>
    <source>
        <strain evidence="3 4">NBRC10032</strain>
    </source>
</reference>
<name>A0A511KH79_RHOTO</name>
<feature type="compositionally biased region" description="Polar residues" evidence="2">
    <location>
        <begin position="714"/>
        <end position="725"/>
    </location>
</feature>
<dbReference type="Gene3D" id="3.90.640.10">
    <property type="entry name" value="Actin, Chain A, domain 4"/>
    <property type="match status" value="1"/>
</dbReference>
<dbReference type="CDD" id="cd13395">
    <property type="entry name" value="ASKHA_NBD_Arp4_ACTL6-like"/>
    <property type="match status" value="1"/>
</dbReference>
<dbReference type="OrthoDB" id="5132116at2759"/>
<gene>
    <name evidence="3" type="ORF">Rt10032_c09g3748</name>
</gene>
<feature type="compositionally biased region" description="Basic and acidic residues" evidence="2">
    <location>
        <begin position="570"/>
        <end position="587"/>
    </location>
</feature>
<feature type="compositionally biased region" description="Low complexity" evidence="2">
    <location>
        <begin position="702"/>
        <end position="713"/>
    </location>
</feature>
<sequence length="774" mass="84306">MSPSVQYGGDEVGALVLDIGSSTVRAGYAGEDAPKCLFPTAFATIPSSDPSRPPTYVHGNSVHFYRPHAIVSSFVADGIVTDWNAAGRALEHAFQDRMRVKTLEEFPLMASEPSWNTKENKEKMCELAFETWQTPAFYSVDKAVMSAFAAGKGSALIVDVGEELTTVTPVYDGFVLRKAIQKQPVGGALLSEVLLSTLKSQNLPVTPHYLVKTKEAVEPNQPANAQLREDRLPNPADPNAPTTPSYHRLEEMRLMHELKDSACEVMTPSWDDNAVNQKASRAFEFPDGFNTYLGTVRLSTPEIIFNPQRFLPAEFKNRQITPSASTIPSHPFSALQPLAGLIRNTLVQVDPDLQATLLANVVVTGGTTLIPGFIDRLQAELGIVAPGMKIKIHAAASAAERTHSSWLGGSILASLGTFHQLWIGKDEYQEVGNFLLEDPSKRAFVTVDGKPVPVFLTRNDGQRRIIGSIKSAPGQSFRVHLVGRWYRTNQELLWDGAEDSGRRLQNRKNKPGRPFQFAKLLTTDNPAAACSDLSKIDEQNCIRIVYNSIKDIKKKKVKKDKNASQRSRTKKEDPLHKHESSWKKLGAVDERSDKGKFGLTSFGALPHKAPLNPAAEVDSTEPEYKATYSIVDGSEIETPLPTPNCDNSDAGSFVETDDDSDGDDFSPQELGRTLHQNPQLYALIKAAAKGGTVNLPSLTPEPAASAAAGQSPSNIPITQRRSAYVQQEMPEKDNDDPVAGGSGVGAAGATQGSEVWRDIDYALSMVVHLRDGTA</sequence>
<dbReference type="Proteomes" id="UP000321518">
    <property type="component" value="Unassembled WGS sequence"/>
</dbReference>
<evidence type="ECO:0000256" key="1">
    <source>
        <dbReference type="RuleBase" id="RU000487"/>
    </source>
</evidence>
<accession>A0A511KH79</accession>
<dbReference type="Pfam" id="PF00022">
    <property type="entry name" value="Actin"/>
    <property type="match status" value="1"/>
</dbReference>
<dbReference type="Gene3D" id="3.30.420.40">
    <property type="match status" value="2"/>
</dbReference>
<dbReference type="InterPro" id="IPR043129">
    <property type="entry name" value="ATPase_NBD"/>
</dbReference>
<dbReference type="SMART" id="SM00268">
    <property type="entry name" value="ACTIN"/>
    <property type="match status" value="1"/>
</dbReference>
<dbReference type="InterPro" id="IPR004000">
    <property type="entry name" value="Actin"/>
</dbReference>
<comment type="caution">
    <text evidence="3">The sequence shown here is derived from an EMBL/GenBank/DDBJ whole genome shotgun (WGS) entry which is preliminary data.</text>
</comment>
<evidence type="ECO:0000256" key="2">
    <source>
        <dbReference type="SAM" id="MobiDB-lite"/>
    </source>
</evidence>